<name>A0A841I4T8_9DEIO</name>
<protein>
    <submittedName>
        <fullName evidence="1">Uncharacterized protein</fullName>
    </submittedName>
</protein>
<evidence type="ECO:0000313" key="2">
    <source>
        <dbReference type="Proteomes" id="UP000569951"/>
    </source>
</evidence>
<organism evidence="1 2">
    <name type="scientific">Deinobacterium chartae</name>
    <dbReference type="NCBI Taxonomy" id="521158"/>
    <lineage>
        <taxon>Bacteria</taxon>
        <taxon>Thermotogati</taxon>
        <taxon>Deinococcota</taxon>
        <taxon>Deinococci</taxon>
        <taxon>Deinococcales</taxon>
        <taxon>Deinococcaceae</taxon>
        <taxon>Deinobacterium</taxon>
    </lineage>
</organism>
<accession>A0A841I4T8</accession>
<keyword evidence="2" id="KW-1185">Reference proteome</keyword>
<dbReference type="AlphaFoldDB" id="A0A841I4T8"/>
<dbReference type="EMBL" id="JACHHG010000011">
    <property type="protein sequence ID" value="MBB6099440.1"/>
    <property type="molecule type" value="Genomic_DNA"/>
</dbReference>
<dbReference type="Proteomes" id="UP000569951">
    <property type="component" value="Unassembled WGS sequence"/>
</dbReference>
<sequence length="99" mass="10979">MQTQELVPEVRESIEQRLPEVCARLLPEGSDACGLEAFEVITQQRPNGTVLVSMRLKPEEHLGQTRISAATATFELTPTLEGGRWVYHGTPVEFLTSSL</sequence>
<proteinExistence type="predicted"/>
<reference evidence="1 2" key="1">
    <citation type="submission" date="2020-08" db="EMBL/GenBank/DDBJ databases">
        <title>Genomic Encyclopedia of Type Strains, Phase IV (KMG-IV): sequencing the most valuable type-strain genomes for metagenomic binning, comparative biology and taxonomic classification.</title>
        <authorList>
            <person name="Goeker M."/>
        </authorList>
    </citation>
    <scope>NUCLEOTIDE SEQUENCE [LARGE SCALE GENOMIC DNA]</scope>
    <source>
        <strain evidence="1 2">DSM 21458</strain>
    </source>
</reference>
<gene>
    <name evidence="1" type="ORF">HNR42_002881</name>
</gene>
<comment type="caution">
    <text evidence="1">The sequence shown here is derived from an EMBL/GenBank/DDBJ whole genome shotgun (WGS) entry which is preliminary data.</text>
</comment>
<evidence type="ECO:0000313" key="1">
    <source>
        <dbReference type="EMBL" id="MBB6099440.1"/>
    </source>
</evidence>
<dbReference type="RefSeq" id="WP_183988192.1">
    <property type="nucleotide sequence ID" value="NZ_JACHHG010000011.1"/>
</dbReference>